<evidence type="ECO:0000313" key="2">
    <source>
        <dbReference type="Proteomes" id="UP000008068"/>
    </source>
</evidence>
<dbReference type="EMBL" id="GL379793">
    <property type="protein sequence ID" value="EGT56580.1"/>
    <property type="molecule type" value="Genomic_DNA"/>
</dbReference>
<gene>
    <name evidence="1" type="ORF">CAEBREN_17657</name>
</gene>
<protein>
    <submittedName>
        <fullName evidence="1">Uncharacterized protein</fullName>
    </submittedName>
</protein>
<evidence type="ECO:0000313" key="1">
    <source>
        <dbReference type="EMBL" id="EGT56580.1"/>
    </source>
</evidence>
<dbReference type="HOGENOM" id="CLU_2690022_0_0_1"/>
<dbReference type="OrthoDB" id="5855486at2759"/>
<dbReference type="STRING" id="135651.G0MGM1"/>
<keyword evidence="2" id="KW-1185">Reference proteome</keyword>
<reference evidence="2" key="1">
    <citation type="submission" date="2011-07" db="EMBL/GenBank/DDBJ databases">
        <authorList>
            <consortium name="Caenorhabditis brenneri Sequencing and Analysis Consortium"/>
            <person name="Wilson R.K."/>
        </authorList>
    </citation>
    <scope>NUCLEOTIDE SEQUENCE [LARGE SCALE GENOMIC DNA]</scope>
    <source>
        <strain evidence="2">PB2801</strain>
    </source>
</reference>
<sequence length="74" mass="7376">MSESESLGGSSASTTAGSDEYTMSQIFGTAGRPIPLSTFGATIPNSWGSAVSQPMLAGSFGLAPTPPPVIQEVG</sequence>
<organism evidence="2">
    <name type="scientific">Caenorhabditis brenneri</name>
    <name type="common">Nematode worm</name>
    <dbReference type="NCBI Taxonomy" id="135651"/>
    <lineage>
        <taxon>Eukaryota</taxon>
        <taxon>Metazoa</taxon>
        <taxon>Ecdysozoa</taxon>
        <taxon>Nematoda</taxon>
        <taxon>Chromadorea</taxon>
        <taxon>Rhabditida</taxon>
        <taxon>Rhabditina</taxon>
        <taxon>Rhabditomorpha</taxon>
        <taxon>Rhabditoidea</taxon>
        <taxon>Rhabditidae</taxon>
        <taxon>Peloderinae</taxon>
        <taxon>Caenorhabditis</taxon>
    </lineage>
</organism>
<dbReference type="AlphaFoldDB" id="G0MGM1"/>
<proteinExistence type="predicted"/>
<dbReference type="InParanoid" id="G0MGM1"/>
<dbReference type="OMA" id="SHHEFNW"/>
<name>G0MGM1_CAEBE</name>
<dbReference type="eggNOG" id="ENOG502TJ7W">
    <property type="taxonomic scope" value="Eukaryota"/>
</dbReference>
<accession>G0MGM1</accession>
<dbReference type="Proteomes" id="UP000008068">
    <property type="component" value="Unassembled WGS sequence"/>
</dbReference>